<evidence type="ECO:0000256" key="1">
    <source>
        <dbReference type="SAM" id="Phobius"/>
    </source>
</evidence>
<comment type="caution">
    <text evidence="2">The sequence shown here is derived from an EMBL/GenBank/DDBJ whole genome shotgun (WGS) entry which is preliminary data.</text>
</comment>
<name>A0ABW1UUJ2_9LACO</name>
<evidence type="ECO:0000313" key="3">
    <source>
        <dbReference type="Proteomes" id="UP001596310"/>
    </source>
</evidence>
<keyword evidence="1" id="KW-0812">Transmembrane</keyword>
<dbReference type="Proteomes" id="UP001596310">
    <property type="component" value="Unassembled WGS sequence"/>
</dbReference>
<feature type="transmembrane region" description="Helical" evidence="1">
    <location>
        <begin position="40"/>
        <end position="57"/>
    </location>
</feature>
<organism evidence="2 3">
    <name type="scientific">Lapidilactobacillus achengensis</name>
    <dbReference type="NCBI Taxonomy" id="2486000"/>
    <lineage>
        <taxon>Bacteria</taxon>
        <taxon>Bacillati</taxon>
        <taxon>Bacillota</taxon>
        <taxon>Bacilli</taxon>
        <taxon>Lactobacillales</taxon>
        <taxon>Lactobacillaceae</taxon>
        <taxon>Lapidilactobacillus</taxon>
    </lineage>
</organism>
<keyword evidence="1" id="KW-0472">Membrane</keyword>
<evidence type="ECO:0000313" key="2">
    <source>
        <dbReference type="EMBL" id="MFC6316300.1"/>
    </source>
</evidence>
<keyword evidence="1" id="KW-1133">Transmembrane helix</keyword>
<feature type="transmembrane region" description="Helical" evidence="1">
    <location>
        <begin position="12"/>
        <end position="34"/>
    </location>
</feature>
<feature type="transmembrane region" description="Helical" evidence="1">
    <location>
        <begin position="147"/>
        <end position="167"/>
    </location>
</feature>
<sequence>MKTLLTRQASVKLYIFAIVLGIVSALLAPTNTLISVYSSHWTTLIPQSALLCALLFYNTVNRPIYGLVAVRGKEFNVFLALGMVGIITTVGYYFALTLTYIMGGASLGPATALSGLLLVWGSRLLLLIIIALLAAMTFLVARSLGLIIVIIGLNFLYHYWIEMFVILPRIIGG</sequence>
<protein>
    <recommendedName>
        <fullName evidence="4">Integral membrane protein</fullName>
    </recommendedName>
</protein>
<dbReference type="RefSeq" id="WP_125599170.1">
    <property type="nucleotide sequence ID" value="NZ_JBHSSM010000029.1"/>
</dbReference>
<feature type="transmembrane region" description="Helical" evidence="1">
    <location>
        <begin position="77"/>
        <end position="94"/>
    </location>
</feature>
<evidence type="ECO:0008006" key="4">
    <source>
        <dbReference type="Google" id="ProtNLM"/>
    </source>
</evidence>
<gene>
    <name evidence="2" type="ORF">ACFQHW_12075</name>
</gene>
<proteinExistence type="predicted"/>
<dbReference type="EMBL" id="JBHSSM010000029">
    <property type="protein sequence ID" value="MFC6316300.1"/>
    <property type="molecule type" value="Genomic_DNA"/>
</dbReference>
<reference evidence="3" key="1">
    <citation type="journal article" date="2019" name="Int. J. Syst. Evol. Microbiol.">
        <title>The Global Catalogue of Microorganisms (GCM) 10K type strain sequencing project: providing services to taxonomists for standard genome sequencing and annotation.</title>
        <authorList>
            <consortium name="The Broad Institute Genomics Platform"/>
            <consortium name="The Broad Institute Genome Sequencing Center for Infectious Disease"/>
            <person name="Wu L."/>
            <person name="Ma J."/>
        </authorList>
    </citation>
    <scope>NUCLEOTIDE SEQUENCE [LARGE SCALE GENOMIC DNA]</scope>
    <source>
        <strain evidence="3">CCM 8897</strain>
    </source>
</reference>
<keyword evidence="3" id="KW-1185">Reference proteome</keyword>
<accession>A0ABW1UUJ2</accession>